<keyword evidence="3 7" id="KW-0812">Transmembrane</keyword>
<keyword evidence="9" id="KW-1185">Reference proteome</keyword>
<evidence type="ECO:0000313" key="8">
    <source>
        <dbReference type="EMBL" id="KAA8586804.1"/>
    </source>
</evidence>
<evidence type="ECO:0000256" key="6">
    <source>
        <dbReference type="SAM" id="MobiDB-lite"/>
    </source>
</evidence>
<dbReference type="InterPro" id="IPR007593">
    <property type="entry name" value="CD225/Dispanin_fam"/>
</dbReference>
<proteinExistence type="inferred from homology"/>
<accession>A0A5J5D0G5</accession>
<keyword evidence="5 7" id="KW-0472">Membrane</keyword>
<evidence type="ECO:0000256" key="1">
    <source>
        <dbReference type="ARBA" id="ARBA00004370"/>
    </source>
</evidence>
<dbReference type="EMBL" id="VOFY01000013">
    <property type="protein sequence ID" value="KAA8586804.1"/>
    <property type="molecule type" value="Genomic_DNA"/>
</dbReference>
<evidence type="ECO:0000256" key="5">
    <source>
        <dbReference type="ARBA" id="ARBA00023136"/>
    </source>
</evidence>
<feature type="region of interest" description="Disordered" evidence="6">
    <location>
        <begin position="1"/>
        <end position="27"/>
    </location>
</feature>
<dbReference type="Proteomes" id="UP000327493">
    <property type="component" value="Chromosome 13"/>
</dbReference>
<keyword evidence="4 7" id="KW-1133">Transmembrane helix</keyword>
<dbReference type="AlphaFoldDB" id="A0A5J5D0G5"/>
<comment type="subcellular location">
    <subcellularLocation>
        <location evidence="1">Membrane</location>
    </subcellularLocation>
</comment>
<dbReference type="PANTHER" id="PTHR14948:SF1">
    <property type="entry name" value="TRAFFICKING REGULATOR OF GLUT4 1"/>
    <property type="match status" value="1"/>
</dbReference>
<name>A0A5J5D0G5_9PERO</name>
<reference evidence="8 9" key="1">
    <citation type="submission" date="2019-08" db="EMBL/GenBank/DDBJ databases">
        <title>A chromosome-level genome assembly, high-density linkage maps, and genome scans reveal the genomic architecture of hybrid incompatibilities underlying speciation via character displacement in darters (Percidae: Etheostominae).</title>
        <authorList>
            <person name="Moran R.L."/>
            <person name="Catchen J.M."/>
            <person name="Fuller R.C."/>
        </authorList>
    </citation>
    <scope>NUCLEOTIDE SEQUENCE [LARGE SCALE GENOMIC DNA]</scope>
    <source>
        <strain evidence="8">EspeVRDwgs_2016</strain>
        <tissue evidence="8">Muscle</tissue>
    </source>
</reference>
<evidence type="ECO:0000256" key="7">
    <source>
        <dbReference type="SAM" id="Phobius"/>
    </source>
</evidence>
<evidence type="ECO:0000256" key="4">
    <source>
        <dbReference type="ARBA" id="ARBA00022989"/>
    </source>
</evidence>
<evidence type="ECO:0000256" key="3">
    <source>
        <dbReference type="ARBA" id="ARBA00022692"/>
    </source>
</evidence>
<sequence>MAINTDAAYAKSALGEREVSNPTDFQDTEKLLSTATTEPTGQSNIKPSDSFSLNIRGSVRSLDADQNGHRSPLKSGSIGHLATPPKSLSRLSLGPQPSPVPSGSVPPSYLWLAVLSCFCPALPLNICALWYANVSRSVLHTGDIEGARKFGRRSMLLSCLAMLLGVAVIIFIVFTIETQKDPK</sequence>
<evidence type="ECO:0000256" key="2">
    <source>
        <dbReference type="ARBA" id="ARBA00006843"/>
    </source>
</evidence>
<organism evidence="8 9">
    <name type="scientific">Etheostoma spectabile</name>
    <name type="common">orangethroat darter</name>
    <dbReference type="NCBI Taxonomy" id="54343"/>
    <lineage>
        <taxon>Eukaryota</taxon>
        <taxon>Metazoa</taxon>
        <taxon>Chordata</taxon>
        <taxon>Craniata</taxon>
        <taxon>Vertebrata</taxon>
        <taxon>Euteleostomi</taxon>
        <taxon>Actinopterygii</taxon>
        <taxon>Neopterygii</taxon>
        <taxon>Teleostei</taxon>
        <taxon>Neoteleostei</taxon>
        <taxon>Acanthomorphata</taxon>
        <taxon>Eupercaria</taxon>
        <taxon>Perciformes</taxon>
        <taxon>Percoidei</taxon>
        <taxon>Percidae</taxon>
        <taxon>Etheostomatinae</taxon>
        <taxon>Etheostoma</taxon>
    </lineage>
</organism>
<dbReference type="GO" id="GO:0016020">
    <property type="term" value="C:membrane"/>
    <property type="evidence" value="ECO:0007669"/>
    <property type="project" value="UniProtKB-SubCell"/>
</dbReference>
<protein>
    <recommendedName>
        <fullName evidence="10">Trafficking regulator of GLUT4 (SLC2A4) 1b</fullName>
    </recommendedName>
</protein>
<gene>
    <name evidence="8" type="ORF">FQN60_000640</name>
</gene>
<comment type="caution">
    <text evidence="8">The sequence shown here is derived from an EMBL/GenBank/DDBJ whole genome shotgun (WGS) entry which is preliminary data.</text>
</comment>
<feature type="transmembrane region" description="Helical" evidence="7">
    <location>
        <begin position="109"/>
        <end position="134"/>
    </location>
</feature>
<comment type="similarity">
    <text evidence="2">Belongs to the CD225/Dispanin family.</text>
</comment>
<dbReference type="OrthoDB" id="8826285at2759"/>
<feature type="transmembrane region" description="Helical" evidence="7">
    <location>
        <begin position="155"/>
        <end position="176"/>
    </location>
</feature>
<evidence type="ECO:0008006" key="10">
    <source>
        <dbReference type="Google" id="ProtNLM"/>
    </source>
</evidence>
<dbReference type="InterPro" id="IPR051423">
    <property type="entry name" value="CD225/Dispanin"/>
</dbReference>
<evidence type="ECO:0000313" key="9">
    <source>
        <dbReference type="Proteomes" id="UP000327493"/>
    </source>
</evidence>
<dbReference type="Pfam" id="PF04505">
    <property type="entry name" value="CD225"/>
    <property type="match status" value="1"/>
</dbReference>
<dbReference type="PANTHER" id="PTHR14948">
    <property type="entry name" value="NG5"/>
    <property type="match status" value="1"/>
</dbReference>